<dbReference type="EC" id="3.2.1.4" evidence="7"/>
<keyword evidence="7" id="KW-0136">Cellulose degradation</keyword>
<dbReference type="Pfam" id="PF00759">
    <property type="entry name" value="Glyco_hydro_9"/>
    <property type="match status" value="1"/>
</dbReference>
<dbReference type="eggNOG" id="COG5297">
    <property type="taxonomic scope" value="Bacteria"/>
</dbReference>
<evidence type="ECO:0000256" key="4">
    <source>
        <dbReference type="ARBA" id="ARBA00023295"/>
    </source>
</evidence>
<proteinExistence type="inferred from homology"/>
<dbReference type="Gene3D" id="1.50.10.10">
    <property type="match status" value="1"/>
</dbReference>
<dbReference type="Gene3D" id="2.60.40.10">
    <property type="entry name" value="Immunoglobulins"/>
    <property type="match status" value="1"/>
</dbReference>
<evidence type="ECO:0000313" key="11">
    <source>
        <dbReference type="Proteomes" id="UP000001964"/>
    </source>
</evidence>
<dbReference type="GO" id="GO:0008810">
    <property type="term" value="F:cellulase activity"/>
    <property type="evidence" value="ECO:0007669"/>
    <property type="project" value="UniProtKB-EC"/>
</dbReference>
<dbReference type="InterPro" id="IPR001701">
    <property type="entry name" value="Glyco_hydro_9"/>
</dbReference>
<dbReference type="SUPFAM" id="SSF48208">
    <property type="entry name" value="Six-hairpin glycosidases"/>
    <property type="match status" value="1"/>
</dbReference>
<evidence type="ECO:0000256" key="7">
    <source>
        <dbReference type="RuleBase" id="RU361166"/>
    </source>
</evidence>
<dbReference type="STRING" id="394221.Mmar10_2725"/>
<dbReference type="Proteomes" id="UP000001964">
    <property type="component" value="Chromosome"/>
</dbReference>
<dbReference type="InterPro" id="IPR014756">
    <property type="entry name" value="Ig_E-set"/>
</dbReference>
<dbReference type="CAZy" id="GH9">
    <property type="family name" value="Glycoside Hydrolase Family 9"/>
</dbReference>
<organism evidence="10 11">
    <name type="scientific">Maricaulis maris (strain MCS10)</name>
    <name type="common">Caulobacter maris</name>
    <dbReference type="NCBI Taxonomy" id="394221"/>
    <lineage>
        <taxon>Bacteria</taxon>
        <taxon>Pseudomonadati</taxon>
        <taxon>Pseudomonadota</taxon>
        <taxon>Alphaproteobacteria</taxon>
        <taxon>Maricaulales</taxon>
        <taxon>Maricaulaceae</taxon>
        <taxon>Maricaulis</taxon>
    </lineage>
</organism>
<gene>
    <name evidence="10" type="ordered locus">Mmar10_2725</name>
</gene>
<accession>Q0AL32</accession>
<evidence type="ECO:0000256" key="5">
    <source>
        <dbReference type="ARBA" id="ARBA00023326"/>
    </source>
</evidence>
<feature type="active site" evidence="6">
    <location>
        <position position="586"/>
    </location>
</feature>
<dbReference type="PANTHER" id="PTHR22298">
    <property type="entry name" value="ENDO-1,4-BETA-GLUCANASE"/>
    <property type="match status" value="1"/>
</dbReference>
<comment type="similarity">
    <text evidence="1 6 7">Belongs to the glycosyl hydrolase 9 (cellulase E) family.</text>
</comment>
<dbReference type="KEGG" id="mmr:Mmar10_2725"/>
<name>Q0AL32_MARMM</name>
<sequence>MLVTLISLTQALAAAGCDIPAGETPILFNQTGFESGAVKLAVLRNAATEPARWEIRDASGSVRLNGETIVHGLDASSGDFVHQIRFDALTDQGEDYQLTVCGEESRPFTIADEPYGRLAEDALRYFYLNRLGTELQPEFTGGAMWARAAGFIDSHPTCFFGPDQEGTEWPGCSYTLETTGGWADAGDYGQYVVNGGISVWTLQHAYERLAARGQLATLGWTGERVALPQEQETISEILLEARWHLDWMLTMQIPDGETVWVDQRLPGADTADLQEIDGSGLVHHKLHERAWLPLPLLPQDADEERFLIPPSTAASLNLAAAAAQASRLWEELDPDYAVRTLEAARRAYTAAQRNPDLLARNNFDGGGAYGDTDLLDEFAWAAAELFLTTGDTGYADDLAAALTNDAYQPSPIFWANTGLLADLSLALSDEPSPERADAADRLVAEANRYLEEADREGYHFPMPASEMNWGSNANLLNRGLVLASAHDLTGDERYRNGAVHALDYVLGRNALDQSYVSGHGVRSMQTPHHRFWARGADPEFPPAPAGALSGGANHLNMADPVAMEMRGTCAPQRCWADHVDAFALNEVAINWNAPLFALAAQLESTTAQASE</sequence>
<dbReference type="Pfam" id="PF02927">
    <property type="entry name" value="CelD_N"/>
    <property type="match status" value="1"/>
</dbReference>
<evidence type="ECO:0000256" key="1">
    <source>
        <dbReference type="ARBA" id="ARBA00007072"/>
    </source>
</evidence>
<evidence type="ECO:0000259" key="9">
    <source>
        <dbReference type="Pfam" id="PF02927"/>
    </source>
</evidence>
<evidence type="ECO:0000256" key="3">
    <source>
        <dbReference type="ARBA" id="ARBA00023277"/>
    </source>
</evidence>
<dbReference type="InterPro" id="IPR008928">
    <property type="entry name" value="6-hairpin_glycosidase_sf"/>
</dbReference>
<dbReference type="OrthoDB" id="9808897at2"/>
<keyword evidence="5 6" id="KW-0624">Polysaccharide degradation</keyword>
<dbReference type="InterPro" id="IPR012341">
    <property type="entry name" value="6hp_glycosidase-like_sf"/>
</dbReference>
<dbReference type="CDD" id="cd02850">
    <property type="entry name" value="E_set_Cellulase_N"/>
    <property type="match status" value="1"/>
</dbReference>
<dbReference type="PROSITE" id="PS00698">
    <property type="entry name" value="GH9_3"/>
    <property type="match status" value="1"/>
</dbReference>
<reference evidence="10 11" key="1">
    <citation type="submission" date="2006-08" db="EMBL/GenBank/DDBJ databases">
        <title>Complete sequence of Maricaulis maris MCS10.</title>
        <authorList>
            <consortium name="US DOE Joint Genome Institute"/>
            <person name="Copeland A."/>
            <person name="Lucas S."/>
            <person name="Lapidus A."/>
            <person name="Barry K."/>
            <person name="Detter J.C."/>
            <person name="Glavina del Rio T."/>
            <person name="Hammon N."/>
            <person name="Israni S."/>
            <person name="Dalin E."/>
            <person name="Tice H."/>
            <person name="Pitluck S."/>
            <person name="Saunders E."/>
            <person name="Brettin T."/>
            <person name="Bruce D."/>
            <person name="Han C."/>
            <person name="Tapia R."/>
            <person name="Gilna P."/>
            <person name="Schmutz J."/>
            <person name="Larimer F."/>
            <person name="Land M."/>
            <person name="Hauser L."/>
            <person name="Kyrpides N."/>
            <person name="Mikhailova N."/>
            <person name="Viollier P."/>
            <person name="Stephens C."/>
            <person name="Richardson P."/>
        </authorList>
    </citation>
    <scope>NUCLEOTIDE SEQUENCE [LARGE SCALE GENOMIC DNA]</scope>
    <source>
        <strain evidence="10 11">MCS10</strain>
    </source>
</reference>
<dbReference type="InterPro" id="IPR004197">
    <property type="entry name" value="Cellulase_Ig-like"/>
</dbReference>
<feature type="active site" evidence="6">
    <location>
        <position position="577"/>
    </location>
</feature>
<dbReference type="AlphaFoldDB" id="Q0AL32"/>
<evidence type="ECO:0000256" key="6">
    <source>
        <dbReference type="PROSITE-ProRule" id="PRU10060"/>
    </source>
</evidence>
<comment type="catalytic activity">
    <reaction evidence="7">
        <text>Endohydrolysis of (1-&gt;4)-beta-D-glucosidic linkages in cellulose, lichenin and cereal beta-D-glucans.</text>
        <dbReference type="EC" id="3.2.1.4"/>
    </reaction>
</comment>
<dbReference type="InterPro" id="IPR033126">
    <property type="entry name" value="Glyco_hydro_9_Asp/Glu_AS"/>
</dbReference>
<feature type="domain" description="Glycoside hydrolase family 9" evidence="8">
    <location>
        <begin position="115"/>
        <end position="598"/>
    </location>
</feature>
<dbReference type="GO" id="GO:0030245">
    <property type="term" value="P:cellulose catabolic process"/>
    <property type="evidence" value="ECO:0007669"/>
    <property type="project" value="UniProtKB-KW"/>
</dbReference>
<keyword evidence="2 6" id="KW-0378">Hydrolase</keyword>
<dbReference type="InterPro" id="IPR013783">
    <property type="entry name" value="Ig-like_fold"/>
</dbReference>
<dbReference type="HOGENOM" id="CLU_006010_2_1_5"/>
<evidence type="ECO:0000313" key="10">
    <source>
        <dbReference type="EMBL" id="ABI67011.1"/>
    </source>
</evidence>
<keyword evidence="4 6" id="KW-0326">Glycosidase</keyword>
<dbReference type="EMBL" id="CP000449">
    <property type="protein sequence ID" value="ABI67011.1"/>
    <property type="molecule type" value="Genomic_DNA"/>
</dbReference>
<dbReference type="RefSeq" id="WP_011644655.1">
    <property type="nucleotide sequence ID" value="NC_008347.1"/>
</dbReference>
<keyword evidence="3 6" id="KW-0119">Carbohydrate metabolism</keyword>
<protein>
    <recommendedName>
        <fullName evidence="7">Endoglucanase</fullName>
        <ecNumber evidence="7">3.2.1.4</ecNumber>
    </recommendedName>
</protein>
<dbReference type="SUPFAM" id="SSF81296">
    <property type="entry name" value="E set domains"/>
    <property type="match status" value="1"/>
</dbReference>
<keyword evidence="11" id="KW-1185">Reference proteome</keyword>
<feature type="domain" description="Cellulase Ig-like" evidence="9">
    <location>
        <begin position="24"/>
        <end position="105"/>
    </location>
</feature>
<evidence type="ECO:0000256" key="2">
    <source>
        <dbReference type="ARBA" id="ARBA00022801"/>
    </source>
</evidence>
<evidence type="ECO:0000259" key="8">
    <source>
        <dbReference type="Pfam" id="PF00759"/>
    </source>
</evidence>